<accession>A0A5N6X734</accession>
<dbReference type="AlphaFoldDB" id="A0A5N6X734"/>
<keyword evidence="2" id="KW-1185">Reference proteome</keyword>
<dbReference type="Proteomes" id="UP000325945">
    <property type="component" value="Unassembled WGS sequence"/>
</dbReference>
<dbReference type="PANTHER" id="PTHR38926:SF72">
    <property type="entry name" value="IM:7136021-RELATED"/>
    <property type="match status" value="1"/>
</dbReference>
<name>A0A5N6X734_9EURO</name>
<evidence type="ECO:0000313" key="2">
    <source>
        <dbReference type="Proteomes" id="UP000325945"/>
    </source>
</evidence>
<gene>
    <name evidence="1" type="ORF">BDV39DRAFT_203312</name>
</gene>
<proteinExistence type="predicted"/>
<dbReference type="EMBL" id="ML741781">
    <property type="protein sequence ID" value="KAE8329047.1"/>
    <property type="molecule type" value="Genomic_DNA"/>
</dbReference>
<evidence type="ECO:0008006" key="3">
    <source>
        <dbReference type="Google" id="ProtNLM"/>
    </source>
</evidence>
<evidence type="ECO:0000313" key="1">
    <source>
        <dbReference type="EMBL" id="KAE8329047.1"/>
    </source>
</evidence>
<sequence>MTFALAGDILYIILEILGDQSDYNSLYQCAITSRCFTEPALQVLRRNSSPLSWGQFISRRTCMSLAGTDDVAEAAIRKWAAMWRSITLSTLEHTYLPYYSYIRYLDLEGLRELHRELYISGDKGSFFTPEIDGHLAHEYAMRGTRRLRSSSMSIDEDHAVLTIGWVQPSELAKFLQQLPSLQTLRVWTGDFPTGDKIRNHCPNLKQLTIDSWGFKDADSEKFLNELQPNTLESFDLSCYAGLGPRMIRGLGSHWNSLTELKLGYLGITATEKLLSLTAPPALKVLALTTSIGVRSNAASSHMMPRVAKWIRSCKALQRLELRRFMDDALLLAQILPEKSLRLSSLSLADYSIQNANLFHEALHHQQSLQHLDLKGIGSDQPEHNEPLFQAISKLNNLRELDLYGVADGFTADDVMALTPFLPHLEKLLTGGKYFRDDVWNAFLRLPKLKYLMILGRSEFSAKGILDFINQLGPGNSGFSLFILDPTSDTDIDDTTAHYIRDVLISKFDGCFDFPTVSEAESVNEMSE</sequence>
<dbReference type="SUPFAM" id="SSF52047">
    <property type="entry name" value="RNI-like"/>
    <property type="match status" value="1"/>
</dbReference>
<reference evidence="2" key="1">
    <citation type="submission" date="2019-04" db="EMBL/GenBank/DDBJ databases">
        <title>Friends and foes A comparative genomics studyof 23 Aspergillus species from section Flavi.</title>
        <authorList>
            <consortium name="DOE Joint Genome Institute"/>
            <person name="Kjaerbolling I."/>
            <person name="Vesth T."/>
            <person name="Frisvad J.C."/>
            <person name="Nybo J.L."/>
            <person name="Theobald S."/>
            <person name="Kildgaard S."/>
            <person name="Isbrandt T."/>
            <person name="Kuo A."/>
            <person name="Sato A."/>
            <person name="Lyhne E.K."/>
            <person name="Kogle M.E."/>
            <person name="Wiebenga A."/>
            <person name="Kun R.S."/>
            <person name="Lubbers R.J."/>
            <person name="Makela M.R."/>
            <person name="Barry K."/>
            <person name="Chovatia M."/>
            <person name="Clum A."/>
            <person name="Daum C."/>
            <person name="Haridas S."/>
            <person name="He G."/>
            <person name="LaButti K."/>
            <person name="Lipzen A."/>
            <person name="Mondo S."/>
            <person name="Riley R."/>
            <person name="Salamov A."/>
            <person name="Simmons B.A."/>
            <person name="Magnuson J.K."/>
            <person name="Henrissat B."/>
            <person name="Mortensen U.H."/>
            <person name="Larsen T.O."/>
            <person name="Devries R.P."/>
            <person name="Grigoriev I.V."/>
            <person name="Machida M."/>
            <person name="Baker S.E."/>
            <person name="Andersen M.R."/>
        </authorList>
    </citation>
    <scope>NUCLEOTIDE SEQUENCE [LARGE SCALE GENOMIC DNA]</scope>
    <source>
        <strain evidence="2">CBS 130017</strain>
    </source>
</reference>
<dbReference type="InterPro" id="IPR032675">
    <property type="entry name" value="LRR_dom_sf"/>
</dbReference>
<organism evidence="1 2">
    <name type="scientific">Aspergillus sergii</name>
    <dbReference type="NCBI Taxonomy" id="1034303"/>
    <lineage>
        <taxon>Eukaryota</taxon>
        <taxon>Fungi</taxon>
        <taxon>Dikarya</taxon>
        <taxon>Ascomycota</taxon>
        <taxon>Pezizomycotina</taxon>
        <taxon>Eurotiomycetes</taxon>
        <taxon>Eurotiomycetidae</taxon>
        <taxon>Eurotiales</taxon>
        <taxon>Aspergillaceae</taxon>
        <taxon>Aspergillus</taxon>
        <taxon>Aspergillus subgen. Circumdati</taxon>
    </lineage>
</organism>
<dbReference type="PANTHER" id="PTHR38926">
    <property type="entry name" value="F-BOX DOMAIN CONTAINING PROTEIN, EXPRESSED"/>
    <property type="match status" value="1"/>
</dbReference>
<protein>
    <recommendedName>
        <fullName evidence="3">F-box domain-containing protein</fullName>
    </recommendedName>
</protein>
<dbReference type="Gene3D" id="3.80.10.10">
    <property type="entry name" value="Ribonuclease Inhibitor"/>
    <property type="match status" value="1"/>
</dbReference>